<sequence length="289" mass="31773">MSNAQAEENSSSYFLPVNSLEAERLMSQHLVLIDALDGRIVLAPVDLNKPGLKVLDSGTADGHWISELRKTLPDPSIHNYVGTDLNPALFPQSVPADTRFQVHNIAHEWPAELHSTFDLVHQRLTLPGAAPACPLPQAIRQLFRLVKPGGWIQLVEAEQEGPGSGPVFHEFLGLVRGLFDATGAGWHYARHMRGWLEAEGAVDVGEYVVDLRFGAMNPDPKMADMSATSTAKAMDGLVGHAKLAIDLKTDLSVEQMDTLGDRLLEELVTKGARYRIRCVWGRKKNSDED</sequence>
<dbReference type="Proteomes" id="UP001430848">
    <property type="component" value="Unassembled WGS sequence"/>
</dbReference>
<gene>
    <name evidence="2" type="ORF">SLS63_013243</name>
</gene>
<dbReference type="PANTHER" id="PTHR43591:SF105">
    <property type="entry name" value="METHYLTRANSFERASE DOMAIN-CONTAINING PROTEIN-RELATED"/>
    <property type="match status" value="1"/>
</dbReference>
<comment type="caution">
    <text evidence="2">The sequence shown here is derived from an EMBL/GenBank/DDBJ whole genome shotgun (WGS) entry which is preliminary data.</text>
</comment>
<dbReference type="EMBL" id="JAKNSF020000171">
    <property type="protein sequence ID" value="KAK7709275.1"/>
    <property type="molecule type" value="Genomic_DNA"/>
</dbReference>
<evidence type="ECO:0008006" key="4">
    <source>
        <dbReference type="Google" id="ProtNLM"/>
    </source>
</evidence>
<evidence type="ECO:0000256" key="1">
    <source>
        <dbReference type="ARBA" id="ARBA00038158"/>
    </source>
</evidence>
<dbReference type="SUPFAM" id="SSF53335">
    <property type="entry name" value="S-adenosyl-L-methionine-dependent methyltransferases"/>
    <property type="match status" value="1"/>
</dbReference>
<dbReference type="CDD" id="cd02440">
    <property type="entry name" value="AdoMet_MTases"/>
    <property type="match status" value="1"/>
</dbReference>
<name>A0ABR1NNZ5_DIAER</name>
<evidence type="ECO:0000313" key="3">
    <source>
        <dbReference type="Proteomes" id="UP001430848"/>
    </source>
</evidence>
<dbReference type="InterPro" id="IPR029063">
    <property type="entry name" value="SAM-dependent_MTases_sf"/>
</dbReference>
<dbReference type="PANTHER" id="PTHR43591">
    <property type="entry name" value="METHYLTRANSFERASE"/>
    <property type="match status" value="1"/>
</dbReference>
<evidence type="ECO:0000313" key="2">
    <source>
        <dbReference type="EMBL" id="KAK7709275.1"/>
    </source>
</evidence>
<comment type="similarity">
    <text evidence="1">Belongs to the methyltransferase superfamily. LaeA methyltransferase family.</text>
</comment>
<dbReference type="Pfam" id="PF13489">
    <property type="entry name" value="Methyltransf_23"/>
    <property type="match status" value="1"/>
</dbReference>
<reference evidence="2 3" key="1">
    <citation type="submission" date="2024-02" db="EMBL/GenBank/DDBJ databases">
        <title>De novo assembly and annotation of 12 fungi associated with fruit tree decline syndrome in Ontario, Canada.</title>
        <authorList>
            <person name="Sulman M."/>
            <person name="Ellouze W."/>
            <person name="Ilyukhin E."/>
        </authorList>
    </citation>
    <scope>NUCLEOTIDE SEQUENCE [LARGE SCALE GENOMIC DNA]</scope>
    <source>
        <strain evidence="2 3">M169</strain>
    </source>
</reference>
<accession>A0ABR1NNZ5</accession>
<dbReference type="Gene3D" id="3.40.50.150">
    <property type="entry name" value="Vaccinia Virus protein VP39"/>
    <property type="match status" value="1"/>
</dbReference>
<keyword evidence="3" id="KW-1185">Reference proteome</keyword>
<protein>
    <recommendedName>
        <fullName evidence="4">Methyltransferase</fullName>
    </recommendedName>
</protein>
<organism evidence="2 3">
    <name type="scientific">Diaporthe eres</name>
    <name type="common">Phomopsis oblonga</name>
    <dbReference type="NCBI Taxonomy" id="83184"/>
    <lineage>
        <taxon>Eukaryota</taxon>
        <taxon>Fungi</taxon>
        <taxon>Dikarya</taxon>
        <taxon>Ascomycota</taxon>
        <taxon>Pezizomycotina</taxon>
        <taxon>Sordariomycetes</taxon>
        <taxon>Sordariomycetidae</taxon>
        <taxon>Diaporthales</taxon>
        <taxon>Diaporthaceae</taxon>
        <taxon>Diaporthe</taxon>
        <taxon>Diaporthe eres species complex</taxon>
    </lineage>
</organism>
<proteinExistence type="inferred from homology"/>